<sequence length="171" mass="19652">MFKPEAHSSPLFTGEQPRPPSPLTGDKRVRDVENLKREAITFARFTQKRCNVVVITIRSLHDLRTLHNKKRCKFVFNLNGQFNVMVVDDNPSFNRINKIFAFSHTVMCNRDDGRVMSAGYIEVINTGAELAVSLFAVSGHYRPEMRHLFPVRLFLSALGVRKDKITLYKWG</sequence>
<dbReference type="AlphaFoldDB" id="A0A747SQ16"/>
<comment type="caution">
    <text evidence="2">The sequence shown here is derived from an EMBL/GenBank/DDBJ whole genome shotgun (WGS) entry which is preliminary data.</text>
</comment>
<proteinExistence type="predicted"/>
<organism evidence="2">
    <name type="scientific">Salmonella enterica</name>
    <name type="common">Salmonella choleraesuis</name>
    <dbReference type="NCBI Taxonomy" id="28901"/>
    <lineage>
        <taxon>Bacteria</taxon>
        <taxon>Pseudomonadati</taxon>
        <taxon>Pseudomonadota</taxon>
        <taxon>Gammaproteobacteria</taxon>
        <taxon>Enterobacterales</taxon>
        <taxon>Enterobacteriaceae</taxon>
        <taxon>Salmonella</taxon>
    </lineage>
</organism>
<name>A0A747SQ16_SALER</name>
<gene>
    <name evidence="2" type="ORF">G8O00_000920</name>
</gene>
<feature type="region of interest" description="Disordered" evidence="1">
    <location>
        <begin position="1"/>
        <end position="27"/>
    </location>
</feature>
<evidence type="ECO:0000313" key="2">
    <source>
        <dbReference type="EMBL" id="HAF4697564.1"/>
    </source>
</evidence>
<evidence type="ECO:0000256" key="1">
    <source>
        <dbReference type="SAM" id="MobiDB-lite"/>
    </source>
</evidence>
<reference evidence="2" key="2">
    <citation type="submission" date="2020-02" db="EMBL/GenBank/DDBJ databases">
        <authorList>
            <consortium name="NCBI Pathogen Detection Project"/>
        </authorList>
    </citation>
    <scope>NUCLEOTIDE SEQUENCE</scope>
    <source>
        <strain evidence="2">MA.CK_98/00011163</strain>
    </source>
</reference>
<protein>
    <submittedName>
        <fullName evidence="2">Uncharacterized protein</fullName>
    </submittedName>
</protein>
<accession>A0A747SQ16</accession>
<dbReference type="EMBL" id="DAAVHS010000002">
    <property type="protein sequence ID" value="HAF4697564.1"/>
    <property type="molecule type" value="Genomic_DNA"/>
</dbReference>
<reference evidence="2" key="1">
    <citation type="journal article" date="2018" name="Genome Biol.">
        <title>SKESA: strategic k-mer extension for scrupulous assemblies.</title>
        <authorList>
            <person name="Souvorov A."/>
            <person name="Agarwala R."/>
            <person name="Lipman D.J."/>
        </authorList>
    </citation>
    <scope>NUCLEOTIDE SEQUENCE</scope>
    <source>
        <strain evidence="2">MA.CK_98/00011163</strain>
    </source>
</reference>